<dbReference type="AlphaFoldDB" id="A0AA40VIV7"/>
<dbReference type="Proteomes" id="UP000530412">
    <property type="component" value="Unassembled WGS sequence"/>
</dbReference>
<evidence type="ECO:0000256" key="1">
    <source>
        <dbReference type="SAM" id="MobiDB-lite"/>
    </source>
</evidence>
<gene>
    <name evidence="2" type="ORF">FHS33_004730</name>
</gene>
<name>A0AA40VIV7_9ACTN</name>
<sequence length="35" mass="3974">MRGSDRPPNPDEARDRAPEVRTLLIRKGDRKALSV</sequence>
<feature type="compositionally biased region" description="Basic and acidic residues" evidence="1">
    <location>
        <begin position="26"/>
        <end position="35"/>
    </location>
</feature>
<evidence type="ECO:0000313" key="3">
    <source>
        <dbReference type="Proteomes" id="UP000530412"/>
    </source>
</evidence>
<dbReference type="EMBL" id="JACJIE010000012">
    <property type="protein sequence ID" value="MBA8946278.1"/>
    <property type="molecule type" value="Genomic_DNA"/>
</dbReference>
<feature type="region of interest" description="Disordered" evidence="1">
    <location>
        <begin position="1"/>
        <end position="35"/>
    </location>
</feature>
<organism evidence="2 3">
    <name type="scientific">Streptomyces calvus</name>
    <dbReference type="NCBI Taxonomy" id="67282"/>
    <lineage>
        <taxon>Bacteria</taxon>
        <taxon>Bacillati</taxon>
        <taxon>Actinomycetota</taxon>
        <taxon>Actinomycetes</taxon>
        <taxon>Kitasatosporales</taxon>
        <taxon>Streptomycetaceae</taxon>
        <taxon>Streptomyces</taxon>
    </lineage>
</organism>
<protein>
    <submittedName>
        <fullName evidence="2">Uncharacterized protein</fullName>
    </submittedName>
</protein>
<comment type="caution">
    <text evidence="2">The sequence shown here is derived from an EMBL/GenBank/DDBJ whole genome shotgun (WGS) entry which is preliminary data.</text>
</comment>
<accession>A0AA40VIV7</accession>
<reference evidence="2 3" key="1">
    <citation type="submission" date="2020-08" db="EMBL/GenBank/DDBJ databases">
        <title>Genomic Encyclopedia of Type Strains, Phase III (KMG-III): the genomes of soil and plant-associated and newly described type strains.</title>
        <authorList>
            <person name="Whitman W."/>
        </authorList>
    </citation>
    <scope>NUCLEOTIDE SEQUENCE [LARGE SCALE GENOMIC DNA]</scope>
    <source>
        <strain evidence="2 3">CECT 3271</strain>
    </source>
</reference>
<feature type="compositionally biased region" description="Basic and acidic residues" evidence="1">
    <location>
        <begin position="1"/>
        <end position="19"/>
    </location>
</feature>
<evidence type="ECO:0000313" key="2">
    <source>
        <dbReference type="EMBL" id="MBA8946278.1"/>
    </source>
</evidence>
<proteinExistence type="predicted"/>